<gene>
    <name evidence="2" type="ORF">WCN91_07680</name>
</gene>
<dbReference type="Proteomes" id="UP001447008">
    <property type="component" value="Unassembled WGS sequence"/>
</dbReference>
<comment type="caution">
    <text evidence="2">The sequence shown here is derived from an EMBL/GenBank/DDBJ whole genome shotgun (WGS) entry which is preliminary data.</text>
</comment>
<dbReference type="EMBL" id="JBCGCU010000007">
    <property type="protein sequence ID" value="MEM0515311.1"/>
    <property type="molecule type" value="Genomic_DNA"/>
</dbReference>
<keyword evidence="3" id="KW-1185">Reference proteome</keyword>
<protein>
    <recommendedName>
        <fullName evidence="4">Protein FliT</fullName>
    </recommendedName>
</protein>
<sequence>MPNYNALNELLIALSEHIDKTEIELASRTLIAIDQELKHWCESETPPQEKELLAIQAKILTATAKLKNARDKTQAELINQRKSHKAISKYKATKR</sequence>
<proteinExistence type="predicted"/>
<organism evidence="2 3">
    <name type="scientific">Pseudoalteromonas qingdaonensis</name>
    <dbReference type="NCBI Taxonomy" id="3131913"/>
    <lineage>
        <taxon>Bacteria</taxon>
        <taxon>Pseudomonadati</taxon>
        <taxon>Pseudomonadota</taxon>
        <taxon>Gammaproteobacteria</taxon>
        <taxon>Alteromonadales</taxon>
        <taxon>Pseudoalteromonadaceae</taxon>
        <taxon>Pseudoalteromonas</taxon>
    </lineage>
</organism>
<reference evidence="2 3" key="1">
    <citation type="submission" date="2024-03" db="EMBL/GenBank/DDBJ databases">
        <title>Pseudoalteromonas qingdaonensis sp. nov., isolated from the intestines of marine benthic organisms.</title>
        <authorList>
            <person name="Lin X."/>
            <person name="Fang S."/>
            <person name="Hu X."/>
        </authorList>
    </citation>
    <scope>NUCLEOTIDE SEQUENCE [LARGE SCALE GENOMIC DNA]</scope>
    <source>
        <strain evidence="2 3">YIC-827</strain>
    </source>
</reference>
<evidence type="ECO:0000313" key="3">
    <source>
        <dbReference type="Proteomes" id="UP001447008"/>
    </source>
</evidence>
<name>A0ABU9MVK5_9GAMM</name>
<feature type="compositionally biased region" description="Basic residues" evidence="1">
    <location>
        <begin position="81"/>
        <end position="95"/>
    </location>
</feature>
<dbReference type="RefSeq" id="WP_342677856.1">
    <property type="nucleotide sequence ID" value="NZ_JBCGCU010000007.1"/>
</dbReference>
<evidence type="ECO:0000256" key="1">
    <source>
        <dbReference type="SAM" id="MobiDB-lite"/>
    </source>
</evidence>
<accession>A0ABU9MVK5</accession>
<feature type="region of interest" description="Disordered" evidence="1">
    <location>
        <begin position="75"/>
        <end position="95"/>
    </location>
</feature>
<evidence type="ECO:0000313" key="2">
    <source>
        <dbReference type="EMBL" id="MEM0515311.1"/>
    </source>
</evidence>
<evidence type="ECO:0008006" key="4">
    <source>
        <dbReference type="Google" id="ProtNLM"/>
    </source>
</evidence>